<evidence type="ECO:0000313" key="2">
    <source>
        <dbReference type="Proteomes" id="UP000031967"/>
    </source>
</evidence>
<proteinExistence type="predicted"/>
<protein>
    <submittedName>
        <fullName evidence="1">Uncharacterized protein</fullName>
    </submittedName>
</protein>
<accession>A0ABR5AIQ4</accession>
<comment type="caution">
    <text evidence="1">The sequence shown here is derived from an EMBL/GenBank/DDBJ whole genome shotgun (WGS) entry which is preliminary data.</text>
</comment>
<name>A0ABR5AIQ4_9BACL</name>
<organism evidence="1 2">
    <name type="scientific">Gordoniibacillus kamchatkensis</name>
    <dbReference type="NCBI Taxonomy" id="1590651"/>
    <lineage>
        <taxon>Bacteria</taxon>
        <taxon>Bacillati</taxon>
        <taxon>Bacillota</taxon>
        <taxon>Bacilli</taxon>
        <taxon>Bacillales</taxon>
        <taxon>Paenibacillaceae</taxon>
        <taxon>Gordoniibacillus</taxon>
    </lineage>
</organism>
<gene>
    <name evidence="1" type="ORF">SD70_12805</name>
</gene>
<evidence type="ECO:0000313" key="1">
    <source>
        <dbReference type="EMBL" id="KIL40608.1"/>
    </source>
</evidence>
<dbReference type="EMBL" id="JXAK01000019">
    <property type="protein sequence ID" value="KIL40608.1"/>
    <property type="molecule type" value="Genomic_DNA"/>
</dbReference>
<keyword evidence="2" id="KW-1185">Reference proteome</keyword>
<dbReference type="Proteomes" id="UP000031967">
    <property type="component" value="Unassembled WGS sequence"/>
</dbReference>
<sequence>MLAYEWRLPEAVGNVGTVWPPGITGVKIYGNLPPAVHFIGPVHGYHYVPYHMIAPMYLGFPSIGTYIYL</sequence>
<reference evidence="1 2" key="1">
    <citation type="submission" date="2014-12" db="EMBL/GenBank/DDBJ databases">
        <title>Draft genome sequence of Paenibacillus kamchatkensis strain B-2647.</title>
        <authorList>
            <person name="Karlyshev A.V."/>
            <person name="Kudryashova E.B."/>
        </authorList>
    </citation>
    <scope>NUCLEOTIDE SEQUENCE [LARGE SCALE GENOMIC DNA]</scope>
    <source>
        <strain evidence="1 2">VKM B-2647</strain>
    </source>
</reference>